<dbReference type="RefSeq" id="XP_023466771.1">
    <property type="nucleotide sequence ID" value="XM_023605504.1"/>
</dbReference>
<keyword evidence="2" id="KW-1185">Reference proteome</keyword>
<protein>
    <submittedName>
        <fullName evidence="1">Uncharacterized protein</fullName>
    </submittedName>
</protein>
<sequence>MPILINIAQKEELENPLSLGVNSAVLNTLKKEGSQATLKSLFCLFFNHVRKLSWSSKLVTPWHFNDFWHCQCKDFPNGLYCLCILLSS</sequence>
<proteinExistence type="predicted"/>
<dbReference type="EMBL" id="KZ303848">
    <property type="protein sequence ID" value="PHZ13063.1"/>
    <property type="molecule type" value="Genomic_DNA"/>
</dbReference>
<organism evidence="1 2">
    <name type="scientific">Rhizopus microsporus ATCC 52813</name>
    <dbReference type="NCBI Taxonomy" id="1340429"/>
    <lineage>
        <taxon>Eukaryota</taxon>
        <taxon>Fungi</taxon>
        <taxon>Fungi incertae sedis</taxon>
        <taxon>Mucoromycota</taxon>
        <taxon>Mucoromycotina</taxon>
        <taxon>Mucoromycetes</taxon>
        <taxon>Mucorales</taxon>
        <taxon>Mucorineae</taxon>
        <taxon>Rhizopodaceae</taxon>
        <taxon>Rhizopus</taxon>
    </lineage>
</organism>
<evidence type="ECO:0000313" key="2">
    <source>
        <dbReference type="Proteomes" id="UP000242254"/>
    </source>
</evidence>
<evidence type="ECO:0000313" key="1">
    <source>
        <dbReference type="EMBL" id="PHZ13063.1"/>
    </source>
</evidence>
<dbReference type="AlphaFoldDB" id="A0A2G4SW96"/>
<name>A0A2G4SW96_RHIZD</name>
<accession>A0A2G4SW96</accession>
<dbReference type="GeneID" id="35436494"/>
<gene>
    <name evidence="1" type="ORF">RHIMIDRAFT_128129</name>
</gene>
<reference evidence="1 2" key="1">
    <citation type="journal article" date="2016" name="Proc. Natl. Acad. Sci. U.S.A.">
        <title>Lipid metabolic changes in an early divergent fungus govern the establishment of a mutualistic symbiosis with endobacteria.</title>
        <authorList>
            <person name="Lastovetsky O.A."/>
            <person name="Gaspar M.L."/>
            <person name="Mondo S.J."/>
            <person name="LaButti K.M."/>
            <person name="Sandor L."/>
            <person name="Grigoriev I.V."/>
            <person name="Henry S.A."/>
            <person name="Pawlowska T.E."/>
        </authorList>
    </citation>
    <scope>NUCLEOTIDE SEQUENCE [LARGE SCALE GENOMIC DNA]</scope>
    <source>
        <strain evidence="1 2">ATCC 52813</strain>
    </source>
</reference>
<dbReference type="Proteomes" id="UP000242254">
    <property type="component" value="Unassembled WGS sequence"/>
</dbReference>